<dbReference type="PANTHER" id="PTHR46055">
    <property type="entry name" value="CIRCADIAN LOCOMOTER OUTPUT CYCLES PROTEIN KAPUT"/>
    <property type="match status" value="1"/>
</dbReference>
<evidence type="ECO:0000256" key="4">
    <source>
        <dbReference type="ARBA" id="ARBA00022553"/>
    </source>
</evidence>
<name>A0A8K9XK00_ONCMY</name>
<evidence type="ECO:0000313" key="18">
    <source>
        <dbReference type="Ensembl" id="ENSOMYP00000134609.1"/>
    </source>
</evidence>
<organism evidence="18 19">
    <name type="scientific">Oncorhynchus mykiss</name>
    <name type="common">Rainbow trout</name>
    <name type="synonym">Salmo gairdneri</name>
    <dbReference type="NCBI Taxonomy" id="8022"/>
    <lineage>
        <taxon>Eukaryota</taxon>
        <taxon>Metazoa</taxon>
        <taxon>Chordata</taxon>
        <taxon>Craniata</taxon>
        <taxon>Vertebrata</taxon>
        <taxon>Euteleostomi</taxon>
        <taxon>Actinopterygii</taxon>
        <taxon>Neopterygii</taxon>
        <taxon>Teleostei</taxon>
        <taxon>Protacanthopterygii</taxon>
        <taxon>Salmoniformes</taxon>
        <taxon>Salmonidae</taxon>
        <taxon>Salmoninae</taxon>
        <taxon>Oncorhynchus</taxon>
    </lineage>
</organism>
<dbReference type="GO" id="GO:1990513">
    <property type="term" value="C:CLOCK-BMAL transcription complex"/>
    <property type="evidence" value="ECO:0007669"/>
    <property type="project" value="TreeGrafter"/>
</dbReference>
<evidence type="ECO:0000256" key="1">
    <source>
        <dbReference type="ARBA" id="ARBA00004514"/>
    </source>
</evidence>
<dbReference type="FunFam" id="3.30.450.20:FF:000022">
    <property type="entry name" value="circadian locomoter output cycles protein kaput"/>
    <property type="match status" value="1"/>
</dbReference>
<keyword evidence="2" id="KW-0963">Cytoplasm</keyword>
<dbReference type="Gene3D" id="4.10.280.10">
    <property type="entry name" value="Helix-loop-helix DNA-binding domain"/>
    <property type="match status" value="1"/>
</dbReference>
<dbReference type="PANTHER" id="PTHR46055:SF2">
    <property type="entry name" value="CIRCADIAN LOCOMOTER OUTPUT CYCLES PROTEIN KAPUT"/>
    <property type="match status" value="1"/>
</dbReference>
<reference evidence="18" key="1">
    <citation type="submission" date="2025-08" db="UniProtKB">
        <authorList>
            <consortium name="Ensembl"/>
        </authorList>
    </citation>
    <scope>IDENTIFICATION</scope>
</reference>
<evidence type="ECO:0000256" key="12">
    <source>
        <dbReference type="ARBA" id="ARBA00023163"/>
    </source>
</evidence>
<dbReference type="GO" id="GO:0032922">
    <property type="term" value="P:circadian regulation of gene expression"/>
    <property type="evidence" value="ECO:0007669"/>
    <property type="project" value="InterPro"/>
</dbReference>
<dbReference type="FunFam" id="3.30.450.20:FF:000016">
    <property type="entry name" value="Circadian locomoter output cycles protein"/>
    <property type="match status" value="1"/>
</dbReference>
<evidence type="ECO:0000256" key="5">
    <source>
        <dbReference type="ARBA" id="ARBA00022737"/>
    </source>
</evidence>
<dbReference type="GO" id="GO:0046983">
    <property type="term" value="F:protein dimerization activity"/>
    <property type="evidence" value="ECO:0007669"/>
    <property type="project" value="InterPro"/>
</dbReference>
<dbReference type="PRINTS" id="PR00785">
    <property type="entry name" value="NCTRNSLOCATR"/>
</dbReference>
<keyword evidence="4" id="KW-0597">Phosphoprotein</keyword>
<feature type="coiled-coil region" evidence="15">
    <location>
        <begin position="408"/>
        <end position="449"/>
    </location>
</feature>
<dbReference type="FunFam" id="4.10.280.10:FF:000013">
    <property type="entry name" value="Circadian locomoter output cycles protein kaput"/>
    <property type="match status" value="1"/>
</dbReference>
<keyword evidence="3" id="KW-1017">Isopeptide bond</keyword>
<evidence type="ECO:0000256" key="6">
    <source>
        <dbReference type="ARBA" id="ARBA00022763"/>
    </source>
</evidence>
<keyword evidence="13" id="KW-0539">Nucleus</keyword>
<keyword evidence="15" id="KW-0175">Coiled coil</keyword>
<dbReference type="SMART" id="SM00086">
    <property type="entry name" value="PAC"/>
    <property type="match status" value="1"/>
</dbReference>
<dbReference type="PROSITE" id="PS50888">
    <property type="entry name" value="BHLH"/>
    <property type="match status" value="1"/>
</dbReference>
<dbReference type="Pfam" id="PF00989">
    <property type="entry name" value="PAS"/>
    <property type="match status" value="1"/>
</dbReference>
<comment type="subcellular location">
    <subcellularLocation>
        <location evidence="1">Cytoplasm</location>
        <location evidence="1">Cytosol</location>
    </subcellularLocation>
</comment>
<evidence type="ECO:0000256" key="14">
    <source>
        <dbReference type="ARBA" id="ARBA00040572"/>
    </source>
</evidence>
<dbReference type="PROSITE" id="PS50112">
    <property type="entry name" value="PAS"/>
    <property type="match status" value="2"/>
</dbReference>
<feature type="domain" description="PAS" evidence="16">
    <location>
        <begin position="82"/>
        <end position="147"/>
    </location>
</feature>
<dbReference type="GO" id="GO:0006974">
    <property type="term" value="P:DNA damage response"/>
    <property type="evidence" value="ECO:0007669"/>
    <property type="project" value="UniProtKB-KW"/>
</dbReference>
<evidence type="ECO:0000256" key="10">
    <source>
        <dbReference type="ARBA" id="ARBA00023125"/>
    </source>
</evidence>
<dbReference type="Gene3D" id="3.30.450.20">
    <property type="entry name" value="PAS domain"/>
    <property type="match status" value="2"/>
</dbReference>
<dbReference type="Pfam" id="PF14598">
    <property type="entry name" value="PAS_11"/>
    <property type="match status" value="1"/>
</dbReference>
<evidence type="ECO:0000256" key="13">
    <source>
        <dbReference type="ARBA" id="ARBA00023242"/>
    </source>
</evidence>
<dbReference type="InterPro" id="IPR047230">
    <property type="entry name" value="CLOCK-like"/>
</dbReference>
<evidence type="ECO:0000256" key="11">
    <source>
        <dbReference type="ARBA" id="ARBA00023159"/>
    </source>
</evidence>
<dbReference type="Pfam" id="PF00010">
    <property type="entry name" value="HLH"/>
    <property type="match status" value="1"/>
</dbReference>
<keyword evidence="9" id="KW-0090">Biological rhythms</keyword>
<evidence type="ECO:0000313" key="19">
    <source>
        <dbReference type="Proteomes" id="UP000694395"/>
    </source>
</evidence>
<keyword evidence="11" id="KW-0010">Activator</keyword>
<dbReference type="GO" id="GO:0005829">
    <property type="term" value="C:cytosol"/>
    <property type="evidence" value="ECO:0007669"/>
    <property type="project" value="UniProtKB-SubCell"/>
</dbReference>
<feature type="domain" description="BHLH" evidence="17">
    <location>
        <begin position="9"/>
        <end position="59"/>
    </location>
</feature>
<evidence type="ECO:0000259" key="16">
    <source>
        <dbReference type="PROSITE" id="PS50112"/>
    </source>
</evidence>
<proteinExistence type="predicted"/>
<keyword evidence="10" id="KW-0238">DNA-binding</keyword>
<keyword evidence="19" id="KW-1185">Reference proteome</keyword>
<feature type="domain" description="PAS" evidence="16">
    <location>
        <begin position="260"/>
        <end position="307"/>
    </location>
</feature>
<evidence type="ECO:0000256" key="2">
    <source>
        <dbReference type="ARBA" id="ARBA00022490"/>
    </source>
</evidence>
<dbReference type="InterPro" id="IPR036638">
    <property type="entry name" value="HLH_DNA-bd_sf"/>
</dbReference>
<dbReference type="InterPro" id="IPR035965">
    <property type="entry name" value="PAS-like_dom_sf"/>
</dbReference>
<protein>
    <recommendedName>
        <fullName evidence="14">Circadian locomoter output cycles protein kaput</fullName>
    </recommendedName>
</protein>
<dbReference type="SUPFAM" id="SSF55785">
    <property type="entry name" value="PYP-like sensor domain (PAS domain)"/>
    <property type="match status" value="2"/>
</dbReference>
<evidence type="ECO:0000256" key="9">
    <source>
        <dbReference type="ARBA" id="ARBA00023108"/>
    </source>
</evidence>
<dbReference type="GO" id="GO:0000981">
    <property type="term" value="F:DNA-binding transcription factor activity, RNA polymerase II-specific"/>
    <property type="evidence" value="ECO:0007669"/>
    <property type="project" value="InterPro"/>
</dbReference>
<sequence>MDEDEKDKAKRVSRNKSEKKRRDQFNVLIKELGTMLPGITRKMDKSTILQKSIDFLCKHNEISAQSESSEIRQDWKPPFLSNEEFTQLMLEALDGFFIAIMTDGNIIYVSESVTSLLEHLPSDLQDQNLLNFLPLNEHSEVYKVLSKHPSDPESLGPEYLKTKNQLEFCCHVLRGTIDPKEPAVYEHVKFTGNFKSLNDVPNTTRNGLAGVLQRSLQPAFDDLVCFVATVRLAKPQFIKEMCTVVEPNEEFTSRHSLEWKFLFLDHRAPPIIGYLPFEVLGTSGYDYYHVDDLGTLAKCHEHLMQYGKGKSCYYRFLTKGQQWIWLQTRHYITYHQWNSRPEFIVCTHTVVSYAEVRAEQRRELGIIEEPPPEPDAACLSYNMVGTIFLPMFPSLSSPVSPPSNPKPVLEFSAQVNAMQHLKDQLEQRTRMIQANIQRQQDELRAIQDQLHRVQPPAIQDQLHRVQPPAIQDQLHRVQPPAIQDQLHRVQPPAIQQQRQQQQQQQQQPVYNMIMSQPGQPNLLQISTSLPQNNTQQAVATFTQDNTQIQFPAGQQLVTKLVTAPMACGAVMVPTSVFMGQPVIAYNPFGGQQGGQTLTLQAAQPQQNQPDSQTQTTVVAQSNQQGAVVAQSNQQGAQHQFVQVTSSFNR</sequence>
<keyword evidence="7" id="KW-0832">Ubl conjugation</keyword>
<dbReference type="SMART" id="SM00091">
    <property type="entry name" value="PAS"/>
    <property type="match status" value="2"/>
</dbReference>
<accession>A0A8K9XK00</accession>
<dbReference type="GeneTree" id="ENSGT00940000157580"/>
<keyword evidence="8" id="KW-0805">Transcription regulation</keyword>
<keyword evidence="5" id="KW-0677">Repeat</keyword>
<dbReference type="Ensembl" id="ENSOMYT00000155537.1">
    <property type="protein sequence ID" value="ENSOMYP00000134609.1"/>
    <property type="gene ID" value="ENSOMYG00000052909.1"/>
</dbReference>
<evidence type="ECO:0000256" key="8">
    <source>
        <dbReference type="ARBA" id="ARBA00023015"/>
    </source>
</evidence>
<evidence type="ECO:0000256" key="3">
    <source>
        <dbReference type="ARBA" id="ARBA00022499"/>
    </source>
</evidence>
<reference evidence="18" key="2">
    <citation type="submission" date="2025-09" db="UniProtKB">
        <authorList>
            <consortium name="Ensembl"/>
        </authorList>
    </citation>
    <scope>IDENTIFICATION</scope>
</reference>
<dbReference type="SUPFAM" id="SSF47459">
    <property type="entry name" value="HLH, helix-loop-helix DNA-binding domain"/>
    <property type="match status" value="1"/>
</dbReference>
<keyword evidence="12" id="KW-0804">Transcription</keyword>
<dbReference type="InterPro" id="IPR013767">
    <property type="entry name" value="PAS_fold"/>
</dbReference>
<dbReference type="CDD" id="cd00130">
    <property type="entry name" value="PAS"/>
    <property type="match status" value="2"/>
</dbReference>
<dbReference type="SMART" id="SM00353">
    <property type="entry name" value="HLH"/>
    <property type="match status" value="1"/>
</dbReference>
<evidence type="ECO:0000256" key="7">
    <source>
        <dbReference type="ARBA" id="ARBA00022843"/>
    </source>
</evidence>
<dbReference type="GO" id="GO:0070888">
    <property type="term" value="F:E-box binding"/>
    <property type="evidence" value="ECO:0007669"/>
    <property type="project" value="TreeGrafter"/>
</dbReference>
<dbReference type="InterPro" id="IPR011598">
    <property type="entry name" value="bHLH_dom"/>
</dbReference>
<dbReference type="InterPro" id="IPR001610">
    <property type="entry name" value="PAC"/>
</dbReference>
<keyword evidence="6" id="KW-0227">DNA damage</keyword>
<dbReference type="InterPro" id="IPR000014">
    <property type="entry name" value="PAS"/>
</dbReference>
<dbReference type="AlphaFoldDB" id="A0A8K9XK00"/>
<evidence type="ECO:0000259" key="17">
    <source>
        <dbReference type="PROSITE" id="PS50888"/>
    </source>
</evidence>
<dbReference type="InterPro" id="IPR001067">
    <property type="entry name" value="Nuc_translocat"/>
</dbReference>
<evidence type="ECO:0000256" key="15">
    <source>
        <dbReference type="SAM" id="Coils"/>
    </source>
</evidence>
<dbReference type="Proteomes" id="UP000694395">
    <property type="component" value="Unassembled WGS sequence"/>
</dbReference>